<dbReference type="Proteomes" id="UP000503447">
    <property type="component" value="Chromosome"/>
</dbReference>
<organism evidence="1 2">
    <name type="scientific">Frigoriglobus tundricola</name>
    <dbReference type="NCBI Taxonomy" id="2774151"/>
    <lineage>
        <taxon>Bacteria</taxon>
        <taxon>Pseudomonadati</taxon>
        <taxon>Planctomycetota</taxon>
        <taxon>Planctomycetia</taxon>
        <taxon>Gemmatales</taxon>
        <taxon>Gemmataceae</taxon>
        <taxon>Frigoriglobus</taxon>
    </lineage>
</organism>
<accession>A0A6M5YT52</accession>
<gene>
    <name evidence="1" type="ORF">FTUN_4827</name>
</gene>
<keyword evidence="2" id="KW-1185">Reference proteome</keyword>
<dbReference type="AlphaFoldDB" id="A0A6M5YT52"/>
<evidence type="ECO:0008006" key="3">
    <source>
        <dbReference type="Google" id="ProtNLM"/>
    </source>
</evidence>
<evidence type="ECO:0000313" key="1">
    <source>
        <dbReference type="EMBL" id="QJW97257.1"/>
    </source>
</evidence>
<dbReference type="Gene3D" id="3.40.1360.10">
    <property type="match status" value="1"/>
</dbReference>
<dbReference type="RefSeq" id="WP_171472669.1">
    <property type="nucleotide sequence ID" value="NZ_CP053452.2"/>
</dbReference>
<name>A0A6M5YT52_9BACT</name>
<protein>
    <recommendedName>
        <fullName evidence="3">Toprim domain-containing protein</fullName>
    </recommendedName>
</protein>
<proteinExistence type="predicted"/>
<sequence>MTPVELLLSKLKGTKNTTSGWSALCPAHEDRKPSLSVSEGDDGRALVKCHAGCTTEAVCAAVGLTLRDLMPERNEPTVTFGAHRNGKTNGKVFATANAAVEELETQRGRRAGLWTYLNTAGEPVGVVIRWDLDDGKKDIRPVSRHPDGWRIEAMPDPRPLYGLPELPKADRVLVVEGEKCVDAARALGFTATTSAGGSQAAGKSDWSSLVGKEVWLLPDNDAAGGKYADIVTKKLASLRPPTAAKLLDPHAAYGREDLPAGYDIADAVAECVTDEDRVALRERIERSAASGTNVYTAAEPSTPPAPDWPAPLAVEAYHGLAGRFVRAIEPHTEADAAALLVQFLLGIGNAIGRTVYALADGSRHHANEYAVLVGQSAKARKGTSWSRVRDVLTQAAQQWAENRVLGGLSSGEGLIWAVRDPVEGRERIKERGQPVRYETVVVDEGEPDKRVLIQEPEFANVLKQTERTGNTLSAVIRQAWDGGNLRTLTKNSPAKATGAHVSMIGHITREELQRYLTATESANGFGNRYMWFLVKRSKFLPFSGTPDPVQMNAITGELATVLEFVRGAGEMPIDPLARALWCEVYPVLSRDRYGLAGALTGRAEAHVLRLALIYAVLDRSPAIQVVHLTAALAVWEYSEQSVTHIFGDATGNPLADELLRLLRAGGSNGLTRNELHDMAGKHHPAARFGSALGLLLTAGLAHSAQRTTTGRPAEVWFAGPARAHHAA</sequence>
<dbReference type="EMBL" id="CP053452">
    <property type="protein sequence ID" value="QJW97257.1"/>
    <property type="molecule type" value="Genomic_DNA"/>
</dbReference>
<evidence type="ECO:0000313" key="2">
    <source>
        <dbReference type="Proteomes" id="UP000503447"/>
    </source>
</evidence>
<dbReference type="CDD" id="cd01029">
    <property type="entry name" value="TOPRIM_primases"/>
    <property type="match status" value="1"/>
</dbReference>
<reference evidence="2" key="1">
    <citation type="submission" date="2020-05" db="EMBL/GenBank/DDBJ databases">
        <title>Frigoriglobus tundricola gen. nov., sp. nov., a psychrotolerant cellulolytic planctomycete of the family Gemmataceae with two divergent copies of 16S rRNA gene.</title>
        <authorList>
            <person name="Kulichevskaya I.S."/>
            <person name="Ivanova A.A."/>
            <person name="Naumoff D.G."/>
            <person name="Beletsky A.V."/>
            <person name="Rijpstra W.I.C."/>
            <person name="Sinninghe Damste J.S."/>
            <person name="Mardanov A.V."/>
            <person name="Ravin N.V."/>
            <person name="Dedysh S.N."/>
        </authorList>
    </citation>
    <scope>NUCLEOTIDE SEQUENCE [LARGE SCALE GENOMIC DNA]</scope>
    <source>
        <strain evidence="2">PL17</strain>
    </source>
</reference>
<dbReference type="InterPro" id="IPR034154">
    <property type="entry name" value="TOPRIM_DnaG/twinkle"/>
</dbReference>
<dbReference type="KEGG" id="ftj:FTUN_4827"/>